<proteinExistence type="predicted"/>
<organism evidence="1 2">
    <name type="scientific">Goodea atripinnis</name>
    <dbReference type="NCBI Taxonomy" id="208336"/>
    <lineage>
        <taxon>Eukaryota</taxon>
        <taxon>Metazoa</taxon>
        <taxon>Chordata</taxon>
        <taxon>Craniata</taxon>
        <taxon>Vertebrata</taxon>
        <taxon>Euteleostomi</taxon>
        <taxon>Actinopterygii</taxon>
        <taxon>Neopterygii</taxon>
        <taxon>Teleostei</taxon>
        <taxon>Neoteleostei</taxon>
        <taxon>Acanthomorphata</taxon>
        <taxon>Ovalentaria</taxon>
        <taxon>Atherinomorphae</taxon>
        <taxon>Cyprinodontiformes</taxon>
        <taxon>Goodeidae</taxon>
        <taxon>Goodea</taxon>
    </lineage>
</organism>
<comment type="caution">
    <text evidence="1">The sequence shown here is derived from an EMBL/GenBank/DDBJ whole genome shotgun (WGS) entry which is preliminary data.</text>
</comment>
<name>A0ABV0Q0E2_9TELE</name>
<accession>A0ABV0Q0E2</accession>
<reference evidence="1 2" key="1">
    <citation type="submission" date="2021-06" db="EMBL/GenBank/DDBJ databases">
        <authorList>
            <person name="Palmer J.M."/>
        </authorList>
    </citation>
    <scope>NUCLEOTIDE SEQUENCE [LARGE SCALE GENOMIC DNA]</scope>
    <source>
        <strain evidence="1 2">GA_2019</strain>
        <tissue evidence="1">Muscle</tissue>
    </source>
</reference>
<dbReference type="Proteomes" id="UP001476798">
    <property type="component" value="Unassembled WGS sequence"/>
</dbReference>
<dbReference type="EMBL" id="JAHRIO010091958">
    <property type="protein sequence ID" value="MEQ2189027.1"/>
    <property type="molecule type" value="Genomic_DNA"/>
</dbReference>
<evidence type="ECO:0000313" key="2">
    <source>
        <dbReference type="Proteomes" id="UP001476798"/>
    </source>
</evidence>
<keyword evidence="2" id="KW-1185">Reference proteome</keyword>
<evidence type="ECO:0000313" key="1">
    <source>
        <dbReference type="EMBL" id="MEQ2189027.1"/>
    </source>
</evidence>
<sequence>DTLLEAVTKRFADIEEEPLYSLATVIDPRYQWNRTENQTSAKNLSATKTMPVQPTIAWYRSARYEGPGEKSVRNVQREEWCCCVWLAVESRTWLSFRLSVIDGLVPVCLFHCSMARTKPGQLLGNLWFYQESERTVEPGRLRRGISPTGSHS</sequence>
<feature type="non-terminal residue" evidence="1">
    <location>
        <position position="1"/>
    </location>
</feature>
<gene>
    <name evidence="1" type="ORF">GOODEAATRI_020969</name>
</gene>
<protein>
    <submittedName>
        <fullName evidence="1">Uncharacterized protein</fullName>
    </submittedName>
</protein>